<dbReference type="GO" id="GO:1990573">
    <property type="term" value="P:potassium ion import across plasma membrane"/>
    <property type="evidence" value="ECO:0007669"/>
    <property type="project" value="TreeGrafter"/>
</dbReference>
<dbReference type="GO" id="GO:0030007">
    <property type="term" value="P:intracellular potassium ion homeostasis"/>
    <property type="evidence" value="ECO:0007669"/>
    <property type="project" value="TreeGrafter"/>
</dbReference>
<dbReference type="PANTHER" id="PTHR43294:SF21">
    <property type="entry name" value="CATION TRANSPORTING ATPASE"/>
    <property type="match status" value="1"/>
</dbReference>
<name>D2VJX0_NAEGR</name>
<proteinExistence type="predicted"/>
<reference evidence="4 5" key="1">
    <citation type="journal article" date="2010" name="Cell">
        <title>The genome of Naegleria gruberi illuminates early eukaryotic versatility.</title>
        <authorList>
            <person name="Fritz-Laylin L.K."/>
            <person name="Prochnik S.E."/>
            <person name="Ginger M.L."/>
            <person name="Dacks J.B."/>
            <person name="Carpenter M.L."/>
            <person name="Field M.C."/>
            <person name="Kuo A."/>
            <person name="Paredez A."/>
            <person name="Chapman J."/>
            <person name="Pham J."/>
            <person name="Shu S."/>
            <person name="Neupane R."/>
            <person name="Cipriano M."/>
            <person name="Mancuso J."/>
            <person name="Tu H."/>
            <person name="Salamov A."/>
            <person name="Lindquist E."/>
            <person name="Shapiro H."/>
            <person name="Lucas S."/>
            <person name="Grigoriev I.V."/>
            <person name="Cande W.Z."/>
            <person name="Fulton C."/>
            <person name="Rokhsar D.S."/>
            <person name="Dawson S.C."/>
        </authorList>
    </citation>
    <scope>NUCLEOTIDE SEQUENCE [LARGE SCALE GENOMIC DNA]</scope>
    <source>
        <strain evidence="4 5">NEG-M</strain>
    </source>
</reference>
<dbReference type="EMBL" id="GG738877">
    <property type="protein sequence ID" value="EFC42763.1"/>
    <property type="molecule type" value="Genomic_DNA"/>
</dbReference>
<feature type="domain" description="P-type ATPase A" evidence="3">
    <location>
        <begin position="57"/>
        <end position="161"/>
    </location>
</feature>
<dbReference type="SUPFAM" id="SSF81653">
    <property type="entry name" value="Calcium ATPase, transduction domain A"/>
    <property type="match status" value="1"/>
</dbReference>
<dbReference type="eggNOG" id="KOG0203">
    <property type="taxonomic scope" value="Eukaryota"/>
</dbReference>
<dbReference type="Proteomes" id="UP000006671">
    <property type="component" value="Unassembled WGS sequence"/>
</dbReference>
<dbReference type="VEuPathDB" id="AmoebaDB:NAEGRDRAFT_69190"/>
<keyword evidence="2" id="KW-1003">Cell membrane</keyword>
<dbReference type="InterPro" id="IPR008250">
    <property type="entry name" value="ATPase_P-typ_transduc_dom_A_sf"/>
</dbReference>
<dbReference type="RefSeq" id="XP_002675507.1">
    <property type="nucleotide sequence ID" value="XM_002675461.1"/>
</dbReference>
<dbReference type="OrthoDB" id="3352408at2759"/>
<dbReference type="GO" id="GO:0006883">
    <property type="term" value="P:intracellular sodium ion homeostasis"/>
    <property type="evidence" value="ECO:0007669"/>
    <property type="project" value="TreeGrafter"/>
</dbReference>
<sequence length="163" mass="18013">MGQKQSISKWTIDEHTLSIDDVCKKFDTQFNNYNPDESLGLKSQVVNKRSAQLSRKRRTVIVFRDGIKKNIDSEELVVGDIVMVNSGDIVPADLRILSINGLKVDNCIISGEKTILNCTVDKTHENPFETSNILFKETTIVAGSGYAVVIKIGSDTLIESLAP</sequence>
<gene>
    <name evidence="4" type="ORF">NAEGRDRAFT_69190</name>
</gene>
<evidence type="ECO:0000259" key="3">
    <source>
        <dbReference type="Pfam" id="PF00122"/>
    </source>
</evidence>
<dbReference type="GO" id="GO:1902600">
    <property type="term" value="P:proton transmembrane transport"/>
    <property type="evidence" value="ECO:0007669"/>
    <property type="project" value="TreeGrafter"/>
</dbReference>
<dbReference type="STRING" id="5762.D2VJX0"/>
<dbReference type="AlphaFoldDB" id="D2VJX0"/>
<dbReference type="GO" id="GO:0005391">
    <property type="term" value="F:P-type sodium:potassium-exchanging transporter activity"/>
    <property type="evidence" value="ECO:0007669"/>
    <property type="project" value="TreeGrafter"/>
</dbReference>
<dbReference type="GeneID" id="8862835"/>
<dbReference type="KEGG" id="ngr:NAEGRDRAFT_69190"/>
<evidence type="ECO:0000313" key="5">
    <source>
        <dbReference type="Proteomes" id="UP000006671"/>
    </source>
</evidence>
<evidence type="ECO:0000256" key="2">
    <source>
        <dbReference type="ARBA" id="ARBA00022475"/>
    </source>
</evidence>
<evidence type="ECO:0000313" key="4">
    <source>
        <dbReference type="EMBL" id="EFC42763.1"/>
    </source>
</evidence>
<dbReference type="InterPro" id="IPR059000">
    <property type="entry name" value="ATPase_P-type_domA"/>
</dbReference>
<comment type="subcellular location">
    <subcellularLocation>
        <location evidence="1">Cell membrane</location>
        <topology evidence="1">Multi-pass membrane protein</topology>
    </subcellularLocation>
</comment>
<dbReference type="Pfam" id="PF00122">
    <property type="entry name" value="E1-E2_ATPase"/>
    <property type="match status" value="1"/>
</dbReference>
<dbReference type="Gene3D" id="2.70.150.10">
    <property type="entry name" value="Calcium-transporting ATPase, cytoplasmic transduction domain A"/>
    <property type="match status" value="1"/>
</dbReference>
<protein>
    <submittedName>
        <fullName evidence="4">Predicted protein</fullName>
    </submittedName>
</protein>
<dbReference type="InterPro" id="IPR050510">
    <property type="entry name" value="Cation_transp_ATPase_P-type"/>
</dbReference>
<dbReference type="GO" id="GO:0036376">
    <property type="term" value="P:sodium ion export across plasma membrane"/>
    <property type="evidence" value="ECO:0007669"/>
    <property type="project" value="TreeGrafter"/>
</dbReference>
<evidence type="ECO:0000256" key="1">
    <source>
        <dbReference type="ARBA" id="ARBA00004651"/>
    </source>
</evidence>
<keyword evidence="5" id="KW-1185">Reference proteome</keyword>
<organism evidence="5">
    <name type="scientific">Naegleria gruberi</name>
    <name type="common">Amoeba</name>
    <dbReference type="NCBI Taxonomy" id="5762"/>
    <lineage>
        <taxon>Eukaryota</taxon>
        <taxon>Discoba</taxon>
        <taxon>Heterolobosea</taxon>
        <taxon>Tetramitia</taxon>
        <taxon>Eutetramitia</taxon>
        <taxon>Vahlkampfiidae</taxon>
        <taxon>Naegleria</taxon>
    </lineage>
</organism>
<dbReference type="InParanoid" id="D2VJX0"/>
<keyword evidence="2" id="KW-0472">Membrane</keyword>
<accession>D2VJX0</accession>
<dbReference type="PANTHER" id="PTHR43294">
    <property type="entry name" value="SODIUM/POTASSIUM-TRANSPORTING ATPASE SUBUNIT ALPHA"/>
    <property type="match status" value="1"/>
</dbReference>
<dbReference type="GO" id="GO:0005886">
    <property type="term" value="C:plasma membrane"/>
    <property type="evidence" value="ECO:0007669"/>
    <property type="project" value="UniProtKB-SubCell"/>
</dbReference>